<evidence type="ECO:0000313" key="1">
    <source>
        <dbReference type="EMBL" id="GAH94463.1"/>
    </source>
</evidence>
<name>X1LK36_9ZZZZ</name>
<accession>X1LK36</accession>
<reference evidence="1" key="1">
    <citation type="journal article" date="2014" name="Front. Microbiol.">
        <title>High frequency of phylogenetically diverse reductive dehalogenase-homologous genes in deep subseafloor sedimentary metagenomes.</title>
        <authorList>
            <person name="Kawai M."/>
            <person name="Futagami T."/>
            <person name="Toyoda A."/>
            <person name="Takaki Y."/>
            <person name="Nishi S."/>
            <person name="Hori S."/>
            <person name="Arai W."/>
            <person name="Tsubouchi T."/>
            <person name="Morono Y."/>
            <person name="Uchiyama I."/>
            <person name="Ito T."/>
            <person name="Fujiyama A."/>
            <person name="Inagaki F."/>
            <person name="Takami H."/>
        </authorList>
    </citation>
    <scope>NUCLEOTIDE SEQUENCE</scope>
    <source>
        <strain evidence="1">Expedition CK06-06</strain>
    </source>
</reference>
<sequence length="40" mass="4686">MILGTPIWNRRMTPAIRTYISDNKDKFRSVAFFCTYGEDA</sequence>
<dbReference type="AlphaFoldDB" id="X1LK36"/>
<dbReference type="EMBL" id="BARU01049571">
    <property type="protein sequence ID" value="GAH94463.1"/>
    <property type="molecule type" value="Genomic_DNA"/>
</dbReference>
<protein>
    <recommendedName>
        <fullName evidence="2">Flavodoxin-like domain-containing protein</fullName>
    </recommendedName>
</protein>
<feature type="non-terminal residue" evidence="1">
    <location>
        <position position="40"/>
    </location>
</feature>
<proteinExistence type="predicted"/>
<dbReference type="Gene3D" id="3.40.50.360">
    <property type="match status" value="1"/>
</dbReference>
<comment type="caution">
    <text evidence="1">The sequence shown here is derived from an EMBL/GenBank/DDBJ whole genome shotgun (WGS) entry which is preliminary data.</text>
</comment>
<organism evidence="1">
    <name type="scientific">marine sediment metagenome</name>
    <dbReference type="NCBI Taxonomy" id="412755"/>
    <lineage>
        <taxon>unclassified sequences</taxon>
        <taxon>metagenomes</taxon>
        <taxon>ecological metagenomes</taxon>
    </lineage>
</organism>
<dbReference type="InterPro" id="IPR029039">
    <property type="entry name" value="Flavoprotein-like_sf"/>
</dbReference>
<gene>
    <name evidence="1" type="ORF">S03H2_72882</name>
</gene>
<evidence type="ECO:0008006" key="2">
    <source>
        <dbReference type="Google" id="ProtNLM"/>
    </source>
</evidence>